<dbReference type="EMBL" id="JARBHB010000001">
    <property type="protein sequence ID" value="KAJ8895592.1"/>
    <property type="molecule type" value="Genomic_DNA"/>
</dbReference>
<proteinExistence type="predicted"/>
<sequence length="526" mass="59303">MIFRSSHLVYVRRIAARVSVLNKIRASQKQCTDFHKTPYDGVKRCRERKINIKAFERINVDVFTQNKRPCLQHSHTQFLSSLGIVEQVVTKPMRSSHGGGHGGRAVSLPVSPPRRYGFNPRPGHSDSRMWESCRMMPLDGWFFRGSPVPQRLSYLANHISPQQIFSSLVALGICLQVGLARASSKSNATTPNVSLCRPARVSWSLHGRRGVLSTRAEVRMLTGAKFPPSETRTLLRSTVYIYVVRLIVFVAKPSIEVECGREVRTALNSGVLRADEGGAKVRMEQRGNAREDGDWRSSRKPSEQWHLSEKRWGRGGVVDRLLSSHLGEPGSISVGVAIGFSHVVILLPDDAAGRQVFLGVLPSPPPPRFPALIHTHLTSLSLALKTSIDVKTARQLNAINIKGKKNTKKLHGSPITIPRFQDSDMQNNSTEAISLENFDQRWCTFTDLMQPMVYPVYLIAGNEPWTTLETTLKDVKQLVHKRYVPVQMIVYRMYETKSIKRIFQAAEFGYVPCRTFLDPYPMWCHL</sequence>
<protein>
    <submittedName>
        <fullName evidence="2">Uncharacterized protein</fullName>
    </submittedName>
</protein>
<name>A0ABQ9IFZ9_9NEOP</name>
<comment type="caution">
    <text evidence="2">The sequence shown here is derived from an EMBL/GenBank/DDBJ whole genome shotgun (WGS) entry which is preliminary data.</text>
</comment>
<reference evidence="2 3" key="1">
    <citation type="submission" date="2023-02" db="EMBL/GenBank/DDBJ databases">
        <title>LHISI_Scaffold_Assembly.</title>
        <authorList>
            <person name="Stuart O.P."/>
            <person name="Cleave R."/>
            <person name="Magrath M.J.L."/>
            <person name="Mikheyev A.S."/>
        </authorList>
    </citation>
    <scope>NUCLEOTIDE SEQUENCE [LARGE SCALE GENOMIC DNA]</scope>
    <source>
        <strain evidence="2">Daus_M_001</strain>
        <tissue evidence="2">Leg muscle</tissue>
    </source>
</reference>
<evidence type="ECO:0000313" key="3">
    <source>
        <dbReference type="Proteomes" id="UP001159363"/>
    </source>
</evidence>
<accession>A0ABQ9IFZ9</accession>
<evidence type="ECO:0000313" key="2">
    <source>
        <dbReference type="EMBL" id="KAJ8895592.1"/>
    </source>
</evidence>
<organism evidence="2 3">
    <name type="scientific">Dryococelus australis</name>
    <dbReference type="NCBI Taxonomy" id="614101"/>
    <lineage>
        <taxon>Eukaryota</taxon>
        <taxon>Metazoa</taxon>
        <taxon>Ecdysozoa</taxon>
        <taxon>Arthropoda</taxon>
        <taxon>Hexapoda</taxon>
        <taxon>Insecta</taxon>
        <taxon>Pterygota</taxon>
        <taxon>Neoptera</taxon>
        <taxon>Polyneoptera</taxon>
        <taxon>Phasmatodea</taxon>
        <taxon>Verophasmatodea</taxon>
        <taxon>Anareolatae</taxon>
        <taxon>Phasmatidae</taxon>
        <taxon>Eurycanthinae</taxon>
        <taxon>Dryococelus</taxon>
    </lineage>
</organism>
<feature type="region of interest" description="Disordered" evidence="1">
    <location>
        <begin position="92"/>
        <end position="123"/>
    </location>
</feature>
<keyword evidence="3" id="KW-1185">Reference proteome</keyword>
<evidence type="ECO:0000256" key="1">
    <source>
        <dbReference type="SAM" id="MobiDB-lite"/>
    </source>
</evidence>
<dbReference type="Proteomes" id="UP001159363">
    <property type="component" value="Chromosome 1"/>
</dbReference>
<gene>
    <name evidence="2" type="ORF">PR048_000928</name>
</gene>